<proteinExistence type="inferred from homology"/>
<evidence type="ECO:0000313" key="5">
    <source>
        <dbReference type="EMBL" id="OQP50968.1"/>
    </source>
</evidence>
<dbReference type="PANTHER" id="PTHR10996:SF283">
    <property type="entry name" value="GLYOXYLATE_HYDROXYPYRUVATE REDUCTASE B"/>
    <property type="match status" value="1"/>
</dbReference>
<dbReference type="SUPFAM" id="SSF52283">
    <property type="entry name" value="Formate/glycerate dehydrogenase catalytic domain-like"/>
    <property type="match status" value="1"/>
</dbReference>
<dbReference type="RefSeq" id="WP_081199550.1">
    <property type="nucleotide sequence ID" value="NZ_FOCZ01000001.1"/>
</dbReference>
<dbReference type="STRING" id="354355.SAMN05660816_00164"/>
<evidence type="ECO:0000256" key="1">
    <source>
        <dbReference type="ARBA" id="ARBA00023002"/>
    </source>
</evidence>
<dbReference type="InterPro" id="IPR050223">
    <property type="entry name" value="D-isomer_2-hydroxyacid_DH"/>
</dbReference>
<comment type="similarity">
    <text evidence="2">Belongs to the D-isomer specific 2-hydroxyacid dehydrogenase family.</text>
</comment>
<dbReference type="Gene3D" id="3.40.50.720">
    <property type="entry name" value="NAD(P)-binding Rossmann-like Domain"/>
    <property type="match status" value="2"/>
</dbReference>
<dbReference type="AlphaFoldDB" id="A0A1V9EXW7"/>
<dbReference type="InterPro" id="IPR006140">
    <property type="entry name" value="D-isomer_DH_NAD-bd"/>
</dbReference>
<dbReference type="Proteomes" id="UP000192610">
    <property type="component" value="Unassembled WGS sequence"/>
</dbReference>
<accession>A0A1V9EXW7</accession>
<protein>
    <submittedName>
        <fullName evidence="5">Hydroxyacid dehydrogenase</fullName>
    </submittedName>
</protein>
<feature type="domain" description="D-isomer specific 2-hydroxyacid dehydrogenase NAD-binding" evidence="4">
    <location>
        <begin position="106"/>
        <end position="287"/>
    </location>
</feature>
<dbReference type="GO" id="GO:0016618">
    <property type="term" value="F:hydroxypyruvate reductase [NAD(P)H] activity"/>
    <property type="evidence" value="ECO:0007669"/>
    <property type="project" value="TreeGrafter"/>
</dbReference>
<sequence length="307" mass="34045">MKHVIITAKVHNWLIEQLEKKGYTVQFVPAVTYEELLDTVHEAEGLIVTTRLKIDKPMIDRAGKLKWIGRLGSGMELIDVTYAESKGIKCVSSPEGNRNAVAEHVLGMLLGLMNKMNSSMQEIREGKWIRDANRGIELTGKTVGIIGFGNTGGAFAKLLSSFDVTVLACDKYKFDFAKTFVREANPEQIARYADVVSMHLPLTDETFHYANDAFFNALERKPFFLNASRGKVQDTGAIIRALQNGKIAGAGLDVLENEKLETYSAAQKSELDWLLQQPNVLITPHTAGYSHEAFLKMATVVVEKLGI</sequence>
<dbReference type="InterPro" id="IPR036291">
    <property type="entry name" value="NAD(P)-bd_dom_sf"/>
</dbReference>
<organism evidence="5 6">
    <name type="scientific">Niastella yeongjuensis</name>
    <dbReference type="NCBI Taxonomy" id="354355"/>
    <lineage>
        <taxon>Bacteria</taxon>
        <taxon>Pseudomonadati</taxon>
        <taxon>Bacteroidota</taxon>
        <taxon>Chitinophagia</taxon>
        <taxon>Chitinophagales</taxon>
        <taxon>Chitinophagaceae</taxon>
        <taxon>Niastella</taxon>
    </lineage>
</organism>
<gene>
    <name evidence="5" type="ORF">A4H97_03865</name>
</gene>
<dbReference type="PANTHER" id="PTHR10996">
    <property type="entry name" value="2-HYDROXYACID DEHYDROGENASE-RELATED"/>
    <property type="match status" value="1"/>
</dbReference>
<dbReference type="Pfam" id="PF00389">
    <property type="entry name" value="2-Hacid_dh"/>
    <property type="match status" value="1"/>
</dbReference>
<evidence type="ECO:0000313" key="6">
    <source>
        <dbReference type="Proteomes" id="UP000192610"/>
    </source>
</evidence>
<dbReference type="SUPFAM" id="SSF51735">
    <property type="entry name" value="NAD(P)-binding Rossmann-fold domains"/>
    <property type="match status" value="1"/>
</dbReference>
<comment type="caution">
    <text evidence="5">The sequence shown here is derived from an EMBL/GenBank/DDBJ whole genome shotgun (WGS) entry which is preliminary data.</text>
</comment>
<evidence type="ECO:0000256" key="2">
    <source>
        <dbReference type="RuleBase" id="RU003719"/>
    </source>
</evidence>
<keyword evidence="6" id="KW-1185">Reference proteome</keyword>
<dbReference type="GO" id="GO:0051287">
    <property type="term" value="F:NAD binding"/>
    <property type="evidence" value="ECO:0007669"/>
    <property type="project" value="InterPro"/>
</dbReference>
<evidence type="ECO:0000259" key="4">
    <source>
        <dbReference type="Pfam" id="PF02826"/>
    </source>
</evidence>
<reference evidence="6" key="1">
    <citation type="submission" date="2016-04" db="EMBL/GenBank/DDBJ databases">
        <authorList>
            <person name="Chen L."/>
            <person name="Zhuang W."/>
            <person name="Wang G."/>
        </authorList>
    </citation>
    <scope>NUCLEOTIDE SEQUENCE [LARGE SCALE GENOMIC DNA]</scope>
    <source>
        <strain evidence="6">17621</strain>
    </source>
</reference>
<evidence type="ECO:0000259" key="3">
    <source>
        <dbReference type="Pfam" id="PF00389"/>
    </source>
</evidence>
<dbReference type="EMBL" id="LVXG01000012">
    <property type="protein sequence ID" value="OQP50968.1"/>
    <property type="molecule type" value="Genomic_DNA"/>
</dbReference>
<dbReference type="GO" id="GO:0005829">
    <property type="term" value="C:cytosol"/>
    <property type="evidence" value="ECO:0007669"/>
    <property type="project" value="TreeGrafter"/>
</dbReference>
<dbReference type="OrthoDB" id="9777288at2"/>
<dbReference type="Pfam" id="PF02826">
    <property type="entry name" value="2-Hacid_dh_C"/>
    <property type="match status" value="1"/>
</dbReference>
<feature type="domain" description="D-isomer specific 2-hydroxyacid dehydrogenase catalytic" evidence="3">
    <location>
        <begin position="4"/>
        <end position="305"/>
    </location>
</feature>
<dbReference type="GO" id="GO:0030267">
    <property type="term" value="F:glyoxylate reductase (NADPH) activity"/>
    <property type="evidence" value="ECO:0007669"/>
    <property type="project" value="TreeGrafter"/>
</dbReference>
<name>A0A1V9EXW7_9BACT</name>
<keyword evidence="1 2" id="KW-0560">Oxidoreductase</keyword>
<dbReference type="InterPro" id="IPR006139">
    <property type="entry name" value="D-isomer_2_OHA_DH_cat_dom"/>
</dbReference>